<dbReference type="AlphaFoldDB" id="A0A1E5NJ95"/>
<sequence>MLSQKKFWAGGRIRFKKNYKDLENSIKENISNTVYASVNENNSKYDELINQLGAKTEDNKKEIDSLNTRVEEAREEQTKFLEEEKENLNNLKEELSNSVDEKIDEKIEKNNANYNSIMLEQNLKNFKELSGLKKVQKDLEDSILVNNSKYDELINRLESKTEDNKKEIDSLNTRVEEAREEQTKFLEEEKENLNNIKEELSNSVDEKIEKNNANYNSIMLEQNLKNFKELSGLKKVQKDLEDSILVNNSKYDELINN</sequence>
<protein>
    <submittedName>
        <fullName evidence="2">Uncharacterized protein</fullName>
    </submittedName>
</protein>
<organism evidence="2 3">
    <name type="scientific">Brachyspira hampsonii</name>
    <dbReference type="NCBI Taxonomy" id="1287055"/>
    <lineage>
        <taxon>Bacteria</taxon>
        <taxon>Pseudomonadati</taxon>
        <taxon>Spirochaetota</taxon>
        <taxon>Spirochaetia</taxon>
        <taxon>Brachyspirales</taxon>
        <taxon>Brachyspiraceae</taxon>
        <taxon>Brachyspira</taxon>
    </lineage>
</organism>
<feature type="coiled-coil region" evidence="1">
    <location>
        <begin position="154"/>
        <end position="210"/>
    </location>
</feature>
<evidence type="ECO:0000256" key="1">
    <source>
        <dbReference type="SAM" id="Coils"/>
    </source>
</evidence>
<reference evidence="2 3" key="1">
    <citation type="submission" date="2016-08" db="EMBL/GenBank/DDBJ databases">
        <title>Characterization and recognition of Brachyspira hampsonii sp. nov., a novel intestinal spirochete that is pathogenic to pigs.</title>
        <authorList>
            <person name="Mirajkar N."/>
            <person name="La T."/>
            <person name="Phillips N."/>
            <person name="Hampson D."/>
            <person name="Gebhart C."/>
        </authorList>
    </citation>
    <scope>NUCLEOTIDE SEQUENCE [LARGE SCALE GENOMIC DNA]</scope>
    <source>
        <strain evidence="2 3">P280/1</strain>
    </source>
</reference>
<comment type="caution">
    <text evidence="2">The sequence shown here is derived from an EMBL/GenBank/DDBJ whole genome shotgun (WGS) entry which is preliminary data.</text>
</comment>
<dbReference type="EMBL" id="MDCO01000001">
    <property type="protein sequence ID" value="OEJ16194.1"/>
    <property type="molecule type" value="Genomic_DNA"/>
</dbReference>
<accession>A0A1E5NJ95</accession>
<keyword evidence="1" id="KW-0175">Coiled coil</keyword>
<dbReference type="Proteomes" id="UP000095247">
    <property type="component" value="Unassembled WGS sequence"/>
</dbReference>
<proteinExistence type="predicted"/>
<name>A0A1E5NJ95_9SPIR</name>
<evidence type="ECO:0000313" key="2">
    <source>
        <dbReference type="EMBL" id="OEJ16194.1"/>
    </source>
</evidence>
<evidence type="ECO:0000313" key="3">
    <source>
        <dbReference type="Proteomes" id="UP000095247"/>
    </source>
</evidence>
<feature type="coiled-coil region" evidence="1">
    <location>
        <begin position="56"/>
        <end position="108"/>
    </location>
</feature>
<gene>
    <name evidence="2" type="ORF">BFL38_12235</name>
</gene>